<dbReference type="EMBL" id="SMMG02000007">
    <property type="protein sequence ID" value="KAA3466092.1"/>
    <property type="molecule type" value="Genomic_DNA"/>
</dbReference>
<keyword evidence="2" id="KW-1185">Reference proteome</keyword>
<comment type="caution">
    <text evidence="1">The sequence shown here is derived from an EMBL/GenBank/DDBJ whole genome shotgun (WGS) entry which is preliminary data.</text>
</comment>
<dbReference type="AlphaFoldDB" id="A0A5B6VA70"/>
<dbReference type="OrthoDB" id="1909122at2759"/>
<protein>
    <submittedName>
        <fullName evidence="1">DNA/RNA polymerases superfamily protein</fullName>
    </submittedName>
</protein>
<dbReference type="SUPFAM" id="SSF53098">
    <property type="entry name" value="Ribonuclease H-like"/>
    <property type="match status" value="1"/>
</dbReference>
<dbReference type="InterPro" id="IPR036397">
    <property type="entry name" value="RNaseH_sf"/>
</dbReference>
<evidence type="ECO:0000313" key="2">
    <source>
        <dbReference type="Proteomes" id="UP000325315"/>
    </source>
</evidence>
<gene>
    <name evidence="1" type="ORF">EPI10_001210</name>
</gene>
<dbReference type="Proteomes" id="UP000325315">
    <property type="component" value="Unassembled WGS sequence"/>
</dbReference>
<accession>A0A5B6VA70</accession>
<dbReference type="Gene3D" id="3.30.420.10">
    <property type="entry name" value="Ribonuclease H-like superfamily/Ribonuclease H"/>
    <property type="match status" value="1"/>
</dbReference>
<reference evidence="1" key="1">
    <citation type="submission" date="2019-08" db="EMBL/GenBank/DDBJ databases">
        <authorList>
            <person name="Liu F."/>
        </authorList>
    </citation>
    <scope>NUCLEOTIDE SEQUENCE [LARGE SCALE GENOMIC DNA]</scope>
    <source>
        <strain evidence="1">PA1801</strain>
        <tissue evidence="1">Leaf</tissue>
    </source>
</reference>
<dbReference type="PANTHER" id="PTHR45835">
    <property type="entry name" value="YALI0A06105P"/>
    <property type="match status" value="1"/>
</dbReference>
<dbReference type="PANTHER" id="PTHR45835:SF99">
    <property type="entry name" value="CHROMO DOMAIN-CONTAINING PROTEIN-RELATED"/>
    <property type="match status" value="1"/>
</dbReference>
<proteinExistence type="predicted"/>
<evidence type="ECO:0000313" key="1">
    <source>
        <dbReference type="EMBL" id="KAA3466092.1"/>
    </source>
</evidence>
<organism evidence="1 2">
    <name type="scientific">Gossypium australe</name>
    <dbReference type="NCBI Taxonomy" id="47621"/>
    <lineage>
        <taxon>Eukaryota</taxon>
        <taxon>Viridiplantae</taxon>
        <taxon>Streptophyta</taxon>
        <taxon>Embryophyta</taxon>
        <taxon>Tracheophyta</taxon>
        <taxon>Spermatophyta</taxon>
        <taxon>Magnoliopsida</taxon>
        <taxon>eudicotyledons</taxon>
        <taxon>Gunneridae</taxon>
        <taxon>Pentapetalae</taxon>
        <taxon>rosids</taxon>
        <taxon>malvids</taxon>
        <taxon>Malvales</taxon>
        <taxon>Malvaceae</taxon>
        <taxon>Malvoideae</taxon>
        <taxon>Gossypium</taxon>
    </lineage>
</organism>
<dbReference type="InterPro" id="IPR012337">
    <property type="entry name" value="RNaseH-like_sf"/>
</dbReference>
<dbReference type="GO" id="GO:0003676">
    <property type="term" value="F:nucleic acid binding"/>
    <property type="evidence" value="ECO:0007669"/>
    <property type="project" value="InterPro"/>
</dbReference>
<sequence>MDGQCERIIQILEDMLRCCILEFESTWEKHLPLIEFVYNKSFQSSIKMAPYEELYETEQKVKVIRDSLKVASDRQNVPVEENISIWPKRQAESKRSDPLHVIAPTEVEIQSDLSYSEEPI</sequence>
<name>A0A5B6VA70_9ROSI</name>